<feature type="chain" id="PRO_5046692617" description="Secreted protein" evidence="1">
    <location>
        <begin position="18"/>
        <end position="82"/>
    </location>
</feature>
<protein>
    <recommendedName>
        <fullName evidence="4">Secreted protein</fullName>
    </recommendedName>
</protein>
<sequence>MWSASWWMWMLSRVTTSTRIDPRAYVLVFVDVGQRYDLVVDVVVVVRVQSSVMDIGKPGRNVEGWNVSSEYVELDPLELPSQ</sequence>
<dbReference type="Proteomes" id="UP000266723">
    <property type="component" value="Unassembled WGS sequence"/>
</dbReference>
<reference evidence="2 3" key="1">
    <citation type="journal article" date="2020" name="BMC Genomics">
        <title>Intraspecific diversification of the crop wild relative Brassica cretica Lam. using demographic model selection.</title>
        <authorList>
            <person name="Kioukis A."/>
            <person name="Michalopoulou V.A."/>
            <person name="Briers L."/>
            <person name="Pirintsos S."/>
            <person name="Studholme D.J."/>
            <person name="Pavlidis P."/>
            <person name="Sarris P.F."/>
        </authorList>
    </citation>
    <scope>NUCLEOTIDE SEQUENCE [LARGE SCALE GENOMIC DNA]</scope>
    <source>
        <strain evidence="3">cv. PFS-1207/04</strain>
    </source>
</reference>
<comment type="caution">
    <text evidence="2">The sequence shown here is derived from an EMBL/GenBank/DDBJ whole genome shotgun (WGS) entry which is preliminary data.</text>
</comment>
<evidence type="ECO:0008006" key="4">
    <source>
        <dbReference type="Google" id="ProtNLM"/>
    </source>
</evidence>
<evidence type="ECO:0000256" key="1">
    <source>
        <dbReference type="SAM" id="SignalP"/>
    </source>
</evidence>
<name>A0ABQ7C8H2_BRACR</name>
<feature type="signal peptide" evidence="1">
    <location>
        <begin position="1"/>
        <end position="17"/>
    </location>
</feature>
<dbReference type="EMBL" id="QGKV02000832">
    <property type="protein sequence ID" value="KAF3547548.1"/>
    <property type="molecule type" value="Genomic_DNA"/>
</dbReference>
<keyword evidence="1" id="KW-0732">Signal</keyword>
<evidence type="ECO:0000313" key="2">
    <source>
        <dbReference type="EMBL" id="KAF3547548.1"/>
    </source>
</evidence>
<evidence type="ECO:0000313" key="3">
    <source>
        <dbReference type="Proteomes" id="UP000266723"/>
    </source>
</evidence>
<gene>
    <name evidence="2" type="ORF">DY000_02007402</name>
</gene>
<proteinExistence type="predicted"/>
<keyword evidence="3" id="KW-1185">Reference proteome</keyword>
<organism evidence="2 3">
    <name type="scientific">Brassica cretica</name>
    <name type="common">Mustard</name>
    <dbReference type="NCBI Taxonomy" id="69181"/>
    <lineage>
        <taxon>Eukaryota</taxon>
        <taxon>Viridiplantae</taxon>
        <taxon>Streptophyta</taxon>
        <taxon>Embryophyta</taxon>
        <taxon>Tracheophyta</taxon>
        <taxon>Spermatophyta</taxon>
        <taxon>Magnoliopsida</taxon>
        <taxon>eudicotyledons</taxon>
        <taxon>Gunneridae</taxon>
        <taxon>Pentapetalae</taxon>
        <taxon>rosids</taxon>
        <taxon>malvids</taxon>
        <taxon>Brassicales</taxon>
        <taxon>Brassicaceae</taxon>
        <taxon>Brassiceae</taxon>
        <taxon>Brassica</taxon>
    </lineage>
</organism>
<accession>A0ABQ7C8H2</accession>